<sequence>MNEDLTAVFLACSSSRFFSLLSSIKNEWTLDQQKSLCEATWSHQITRLFPRNVLVSQQSLRRFVDMMENRRIEVDDEIYEALTRLMKQKSSSTDFCTYFVKGKAVTVESRMSIVESGTTGLHCWPAAKQFATFALENSATFEHRSVVELGSGSGFTGIIVTLFCNPRKYVFTDHSKPVLELIERNLQINECNSTSSVTLLDWSAQSLPPEIEETEPEVVVACDVVFDESVIPVLCRLLVSLINRFKCKTFVLSTVRHEATLVAFEEALTDLEMKFKKQEICGSNEPPFFIDSNHKFILHEIIE</sequence>
<dbReference type="SUPFAM" id="SSF53335">
    <property type="entry name" value="S-adenosyl-L-methionine-dependent methyltransferases"/>
    <property type="match status" value="1"/>
</dbReference>
<protein>
    <submittedName>
        <fullName evidence="1">Protein FAM86A-like protein</fullName>
    </submittedName>
</protein>
<dbReference type="STRING" id="299467.A0A443SQZ3"/>
<dbReference type="Proteomes" id="UP000288716">
    <property type="component" value="Unassembled WGS sequence"/>
</dbReference>
<dbReference type="Gene3D" id="3.40.50.150">
    <property type="entry name" value="Vaccinia Virus protein VP39"/>
    <property type="match status" value="1"/>
</dbReference>
<dbReference type="InterPro" id="IPR019410">
    <property type="entry name" value="Methyltransf_16"/>
</dbReference>
<name>A0A443SQZ3_9ACAR</name>
<accession>A0A443SQZ3</accession>
<dbReference type="PANTHER" id="PTHR14614">
    <property type="entry name" value="HEPATOCELLULAR CARCINOMA-ASSOCIATED ANTIGEN"/>
    <property type="match status" value="1"/>
</dbReference>
<reference evidence="1 2" key="1">
    <citation type="journal article" date="2018" name="Gigascience">
        <title>Genomes of trombidid mites reveal novel predicted allergens and laterally-transferred genes associated with secondary metabolism.</title>
        <authorList>
            <person name="Dong X."/>
            <person name="Chaisiri K."/>
            <person name="Xia D."/>
            <person name="Armstrong S.D."/>
            <person name="Fang Y."/>
            <person name="Donnelly M.J."/>
            <person name="Kadowaki T."/>
            <person name="McGarry J.W."/>
            <person name="Darby A.C."/>
            <person name="Makepeace B.L."/>
        </authorList>
    </citation>
    <scope>NUCLEOTIDE SEQUENCE [LARGE SCALE GENOMIC DNA]</scope>
    <source>
        <strain evidence="1">UoL-UT</strain>
    </source>
</reference>
<dbReference type="Pfam" id="PF10294">
    <property type="entry name" value="Methyltransf_16"/>
    <property type="match status" value="1"/>
</dbReference>
<organism evidence="1 2">
    <name type="scientific">Leptotrombidium deliense</name>
    <dbReference type="NCBI Taxonomy" id="299467"/>
    <lineage>
        <taxon>Eukaryota</taxon>
        <taxon>Metazoa</taxon>
        <taxon>Ecdysozoa</taxon>
        <taxon>Arthropoda</taxon>
        <taxon>Chelicerata</taxon>
        <taxon>Arachnida</taxon>
        <taxon>Acari</taxon>
        <taxon>Acariformes</taxon>
        <taxon>Trombidiformes</taxon>
        <taxon>Prostigmata</taxon>
        <taxon>Anystina</taxon>
        <taxon>Parasitengona</taxon>
        <taxon>Trombiculoidea</taxon>
        <taxon>Trombiculidae</taxon>
        <taxon>Leptotrombidium</taxon>
    </lineage>
</organism>
<gene>
    <name evidence="1" type="ORF">B4U80_12686</name>
</gene>
<dbReference type="VEuPathDB" id="VectorBase:LDEU002115"/>
<dbReference type="OrthoDB" id="194386at2759"/>
<dbReference type="AlphaFoldDB" id="A0A443SQZ3"/>
<dbReference type="InterPro" id="IPR029063">
    <property type="entry name" value="SAM-dependent_MTases_sf"/>
</dbReference>
<dbReference type="EMBL" id="NCKV01000714">
    <property type="protein sequence ID" value="RWS29923.1"/>
    <property type="molecule type" value="Genomic_DNA"/>
</dbReference>
<proteinExistence type="predicted"/>
<comment type="caution">
    <text evidence="1">The sequence shown here is derived from an EMBL/GenBank/DDBJ whole genome shotgun (WGS) entry which is preliminary data.</text>
</comment>
<evidence type="ECO:0000313" key="2">
    <source>
        <dbReference type="Proteomes" id="UP000288716"/>
    </source>
</evidence>
<evidence type="ECO:0000313" key="1">
    <source>
        <dbReference type="EMBL" id="RWS29923.1"/>
    </source>
</evidence>
<dbReference type="PANTHER" id="PTHR14614:SF130">
    <property type="entry name" value="PROTEIN-LYSINE N-METHYLTRANSFERASE EEF2KMT"/>
    <property type="match status" value="1"/>
</dbReference>
<keyword evidence="2" id="KW-1185">Reference proteome</keyword>